<sequence length="154" mass="17312">MHVILFRFAARFAILVTMALFLTACLGQSNAPQRSDQGIALAGIWDLKARVENEAENPVTQRFMRLAFNPDGTFRAEYRGDESQKWVRAGQGGFSFRPPVLNMHWDSGAISTLLVQNSDPDRMVLHHGRNMVPLAEQDPDEVFVKLKSDKGPTR</sequence>
<organism evidence="2 3">
    <name type="scientific">Desulfomonile tiedjei (strain ATCC 49306 / DSM 6799 / DCB-1)</name>
    <dbReference type="NCBI Taxonomy" id="706587"/>
    <lineage>
        <taxon>Bacteria</taxon>
        <taxon>Pseudomonadati</taxon>
        <taxon>Thermodesulfobacteriota</taxon>
        <taxon>Desulfomonilia</taxon>
        <taxon>Desulfomonilales</taxon>
        <taxon>Desulfomonilaceae</taxon>
        <taxon>Desulfomonile</taxon>
    </lineage>
</organism>
<evidence type="ECO:0000313" key="3">
    <source>
        <dbReference type="Proteomes" id="UP000006055"/>
    </source>
</evidence>
<feature type="chain" id="PRO_5003686944" description="Lipocalin-like domain-containing protein" evidence="1">
    <location>
        <begin position="25"/>
        <end position="154"/>
    </location>
</feature>
<dbReference type="STRING" id="706587.Desti_1534"/>
<keyword evidence="3" id="KW-1185">Reference proteome</keyword>
<evidence type="ECO:0008006" key="4">
    <source>
        <dbReference type="Google" id="ProtNLM"/>
    </source>
</evidence>
<keyword evidence="1" id="KW-0732">Signal</keyword>
<dbReference type="KEGG" id="dti:Desti_1534"/>
<dbReference type="PROSITE" id="PS51257">
    <property type="entry name" value="PROKAR_LIPOPROTEIN"/>
    <property type="match status" value="1"/>
</dbReference>
<dbReference type="HOGENOM" id="CLU_1701447_0_0_7"/>
<proteinExistence type="predicted"/>
<accession>I4C3V5</accession>
<evidence type="ECO:0000313" key="2">
    <source>
        <dbReference type="EMBL" id="AFM24246.1"/>
    </source>
</evidence>
<feature type="signal peptide" evidence="1">
    <location>
        <begin position="1"/>
        <end position="24"/>
    </location>
</feature>
<name>I4C3V5_DESTA</name>
<protein>
    <recommendedName>
        <fullName evidence="4">Lipocalin-like domain-containing protein</fullName>
    </recommendedName>
</protein>
<evidence type="ECO:0000256" key="1">
    <source>
        <dbReference type="SAM" id="SignalP"/>
    </source>
</evidence>
<dbReference type="Proteomes" id="UP000006055">
    <property type="component" value="Chromosome"/>
</dbReference>
<gene>
    <name evidence="2" type="ordered locus">Desti_1534</name>
</gene>
<dbReference type="EMBL" id="CP003360">
    <property type="protein sequence ID" value="AFM24246.1"/>
    <property type="molecule type" value="Genomic_DNA"/>
</dbReference>
<dbReference type="AlphaFoldDB" id="I4C3V5"/>
<dbReference type="RefSeq" id="WP_014809394.1">
    <property type="nucleotide sequence ID" value="NC_018025.1"/>
</dbReference>
<reference evidence="3" key="1">
    <citation type="submission" date="2012-06" db="EMBL/GenBank/DDBJ databases">
        <title>Complete sequence of chromosome of Desulfomonile tiedjei DSM 6799.</title>
        <authorList>
            <person name="Lucas S."/>
            <person name="Copeland A."/>
            <person name="Lapidus A."/>
            <person name="Glavina del Rio T."/>
            <person name="Dalin E."/>
            <person name="Tice H."/>
            <person name="Bruce D."/>
            <person name="Goodwin L."/>
            <person name="Pitluck S."/>
            <person name="Peters L."/>
            <person name="Ovchinnikova G."/>
            <person name="Zeytun A."/>
            <person name="Lu M."/>
            <person name="Kyrpides N."/>
            <person name="Mavromatis K."/>
            <person name="Ivanova N."/>
            <person name="Brettin T."/>
            <person name="Detter J.C."/>
            <person name="Han C."/>
            <person name="Larimer F."/>
            <person name="Land M."/>
            <person name="Hauser L."/>
            <person name="Markowitz V."/>
            <person name="Cheng J.-F."/>
            <person name="Hugenholtz P."/>
            <person name="Woyke T."/>
            <person name="Wu D."/>
            <person name="Spring S."/>
            <person name="Schroeder M."/>
            <person name="Brambilla E."/>
            <person name="Klenk H.-P."/>
            <person name="Eisen J.A."/>
        </authorList>
    </citation>
    <scope>NUCLEOTIDE SEQUENCE [LARGE SCALE GENOMIC DNA]</scope>
    <source>
        <strain evidence="3">ATCC 49306 / DSM 6799 / DCB-1</strain>
    </source>
</reference>